<dbReference type="EMBL" id="FNOJ01000019">
    <property type="protein sequence ID" value="SDW89198.1"/>
    <property type="molecule type" value="Genomic_DNA"/>
</dbReference>
<sequence length="61" mass="6376">MKNKFVISCLGVIGSLFVMASPAYAAVASHNAPGTVTAATTTSTAIPSFGFLPDWPDDDWE</sequence>
<proteinExistence type="predicted"/>
<keyword evidence="1" id="KW-0732">Signal</keyword>
<evidence type="ECO:0000256" key="1">
    <source>
        <dbReference type="SAM" id="SignalP"/>
    </source>
</evidence>
<dbReference type="AlphaFoldDB" id="A0A1H2X8W7"/>
<evidence type="ECO:0000313" key="2">
    <source>
        <dbReference type="EMBL" id="SDW89198.1"/>
    </source>
</evidence>
<feature type="signal peptide" evidence="1">
    <location>
        <begin position="1"/>
        <end position="25"/>
    </location>
</feature>
<dbReference type="RefSeq" id="WP_074693623.1">
    <property type="nucleotide sequence ID" value="NZ_FNOJ01000019.1"/>
</dbReference>
<dbReference type="Proteomes" id="UP000182589">
    <property type="component" value="Unassembled WGS sequence"/>
</dbReference>
<reference evidence="3" key="1">
    <citation type="submission" date="2016-10" db="EMBL/GenBank/DDBJ databases">
        <authorList>
            <person name="Varghese N."/>
        </authorList>
    </citation>
    <scope>NUCLEOTIDE SEQUENCE [LARGE SCALE GENOMIC DNA]</scope>
    <source>
        <strain evidence="3">DSM 12489</strain>
    </source>
</reference>
<organism evidence="2 3">
    <name type="scientific">Alicyclobacillus hesperidum</name>
    <dbReference type="NCBI Taxonomy" id="89784"/>
    <lineage>
        <taxon>Bacteria</taxon>
        <taxon>Bacillati</taxon>
        <taxon>Bacillota</taxon>
        <taxon>Bacilli</taxon>
        <taxon>Bacillales</taxon>
        <taxon>Alicyclobacillaceae</taxon>
        <taxon>Alicyclobacillus</taxon>
    </lineage>
</organism>
<feature type="chain" id="PRO_5010245442" evidence="1">
    <location>
        <begin position="26"/>
        <end position="61"/>
    </location>
</feature>
<name>A0A1H2X8W7_9BACL</name>
<protein>
    <submittedName>
        <fullName evidence="2">Uncharacterized protein</fullName>
    </submittedName>
</protein>
<accession>A0A1H2X8W7</accession>
<gene>
    <name evidence="2" type="ORF">SAMN04489725_1198</name>
</gene>
<keyword evidence="3" id="KW-1185">Reference proteome</keyword>
<evidence type="ECO:0000313" key="3">
    <source>
        <dbReference type="Proteomes" id="UP000182589"/>
    </source>
</evidence>